<reference evidence="1 2" key="1">
    <citation type="submission" date="2018-11" db="EMBL/GenBank/DDBJ databases">
        <authorList>
            <consortium name="Pathogen Informatics"/>
        </authorList>
    </citation>
    <scope>NUCLEOTIDE SEQUENCE [LARGE SCALE GENOMIC DNA]</scope>
    <source>
        <strain evidence="1 2">Zambia</strain>
    </source>
</reference>
<keyword evidence="2" id="KW-1185">Reference proteome</keyword>
<proteinExistence type="predicted"/>
<sequence length="367" mass="42377">MLSWTYTGVNTSIEGAGGQSCINYITTKRRFFESACVCITFLYTLYWSYLKFNVGNSRHSNEQTKLRQILLVLHTFVFGIEIGFKLATSTLIWILNPCHIITILQVIRFELINLFVLFIFSISANEKFYHEKSVKNRSSILFLASSSSWLTTFIFRIHLHMMNGPLLALTFPILNTRFLPFEHVTYFVQHILIILIPASFLNQSNILFLAFTTGEFSVEPIDDFSWVIFSLSIQVLYHFLVLQPIALMTGINLNNILCPAISDPFPGPNYRLWAVFHQSVIILVLGKIFTLFLLRLNTRKVPWLCLNSNKHDQKSVIERVFESSSSNISGGKITSSWYWPDLFRYHTYLETDAKNDEVVSISDNKDY</sequence>
<dbReference type="InterPro" id="IPR026508">
    <property type="entry name" value="TMEM164"/>
</dbReference>
<dbReference type="PANTHER" id="PTHR20948">
    <property type="entry name" value="TRANSMEMBRANE PROTEIN 164"/>
    <property type="match status" value="1"/>
</dbReference>
<evidence type="ECO:0000313" key="2">
    <source>
        <dbReference type="Proteomes" id="UP000277204"/>
    </source>
</evidence>
<protein>
    <submittedName>
        <fullName evidence="1">Uncharacterized protein</fullName>
    </submittedName>
</protein>
<dbReference type="STRING" id="48269.A0A183MRB8"/>
<dbReference type="EMBL" id="UZAI01017698">
    <property type="protein sequence ID" value="VDP28439.1"/>
    <property type="molecule type" value="Genomic_DNA"/>
</dbReference>
<dbReference type="Pfam" id="PF14808">
    <property type="entry name" value="TMEM164"/>
    <property type="match status" value="1"/>
</dbReference>
<evidence type="ECO:0000313" key="1">
    <source>
        <dbReference type="EMBL" id="VDP28439.1"/>
    </source>
</evidence>
<dbReference type="Proteomes" id="UP000277204">
    <property type="component" value="Unassembled WGS sequence"/>
</dbReference>
<dbReference type="AlphaFoldDB" id="A0A183MRB8"/>
<dbReference type="PANTHER" id="PTHR20948:SF2">
    <property type="entry name" value="TRANSMEMBRANE PROTEIN 164"/>
    <property type="match status" value="1"/>
</dbReference>
<accession>A0A183MRB8</accession>
<organism evidence="1 2">
    <name type="scientific">Schistosoma margrebowiei</name>
    <dbReference type="NCBI Taxonomy" id="48269"/>
    <lineage>
        <taxon>Eukaryota</taxon>
        <taxon>Metazoa</taxon>
        <taxon>Spiralia</taxon>
        <taxon>Lophotrochozoa</taxon>
        <taxon>Platyhelminthes</taxon>
        <taxon>Trematoda</taxon>
        <taxon>Digenea</taxon>
        <taxon>Strigeidida</taxon>
        <taxon>Schistosomatoidea</taxon>
        <taxon>Schistosomatidae</taxon>
        <taxon>Schistosoma</taxon>
    </lineage>
</organism>
<name>A0A183MRB8_9TREM</name>
<gene>
    <name evidence="1" type="ORF">SMRZ_LOCUS18593</name>
</gene>